<keyword evidence="2" id="KW-1185">Reference proteome</keyword>
<evidence type="ECO:0000313" key="1">
    <source>
        <dbReference type="EMBL" id="GMH88352.1"/>
    </source>
</evidence>
<dbReference type="OrthoDB" id="10615624at2759"/>
<protein>
    <submittedName>
        <fullName evidence="1">Uncharacterized protein</fullName>
    </submittedName>
</protein>
<dbReference type="AlphaFoldDB" id="A0A9W7ERS0"/>
<sequence>MKDIIRNGQLKRTVIKTKEFEDDVERLTGYKGGVGGVFEETEERFECWIKGEKEAGIRLLEKEMKIEGCWSSVISVETVPNLSCPTSIVTLQGRVRILRVFEDIISSLKPQVECLRLRKFEFVNKVVLKVGMRFYDGIYNIVKGNDLRDGGIKSVTSRVNIWMGAIEACSGAGYVLRSIPMTTKLVESFEFLRSALVDDLVSQIVEVGKSLTSQYLVRSHALLEKSSLDELSEKVGTVGQHNELNEDMIKYSEAVESHFMPDPSPDLNAPLEFFKGVVDAVEGGGGDYGDEIIDGVSLEVFRPFMERIFDAPAIRRSGRRQVRGREKGLEKALEERAKIEEKHPEVLRLAFLYHNYEPICYDFEFCYDVGFLIEVFRSEESTAVKLKASCEILRMEEDELKNLLEVVESVREAGGEDENENREVQNMLAAKGIEGLDVELAIILMRKTLFCF</sequence>
<dbReference type="EMBL" id="BRXY01000342">
    <property type="protein sequence ID" value="GMH88352.1"/>
    <property type="molecule type" value="Genomic_DNA"/>
</dbReference>
<gene>
    <name evidence="1" type="ORF">TrST_g13965</name>
</gene>
<dbReference type="Proteomes" id="UP001165085">
    <property type="component" value="Unassembled WGS sequence"/>
</dbReference>
<reference evidence="2" key="1">
    <citation type="journal article" date="2023" name="Commun. Biol.">
        <title>Genome analysis of Parmales, the sister group of diatoms, reveals the evolutionary specialization of diatoms from phago-mixotrophs to photoautotrophs.</title>
        <authorList>
            <person name="Ban H."/>
            <person name="Sato S."/>
            <person name="Yoshikawa S."/>
            <person name="Yamada K."/>
            <person name="Nakamura Y."/>
            <person name="Ichinomiya M."/>
            <person name="Sato N."/>
            <person name="Blanc-Mathieu R."/>
            <person name="Endo H."/>
            <person name="Kuwata A."/>
            <person name="Ogata H."/>
        </authorList>
    </citation>
    <scope>NUCLEOTIDE SEQUENCE [LARGE SCALE GENOMIC DNA]</scope>
    <source>
        <strain evidence="2">NIES 3701</strain>
    </source>
</reference>
<evidence type="ECO:0000313" key="2">
    <source>
        <dbReference type="Proteomes" id="UP001165085"/>
    </source>
</evidence>
<proteinExistence type="predicted"/>
<comment type="caution">
    <text evidence="1">The sequence shown here is derived from an EMBL/GenBank/DDBJ whole genome shotgun (WGS) entry which is preliminary data.</text>
</comment>
<organism evidence="1 2">
    <name type="scientific">Triparma strigata</name>
    <dbReference type="NCBI Taxonomy" id="1606541"/>
    <lineage>
        <taxon>Eukaryota</taxon>
        <taxon>Sar</taxon>
        <taxon>Stramenopiles</taxon>
        <taxon>Ochrophyta</taxon>
        <taxon>Bolidophyceae</taxon>
        <taxon>Parmales</taxon>
        <taxon>Triparmaceae</taxon>
        <taxon>Triparma</taxon>
    </lineage>
</organism>
<name>A0A9W7ERS0_9STRA</name>
<accession>A0A9W7ERS0</accession>